<keyword evidence="1" id="KW-0540">Nuclease</keyword>
<evidence type="ECO:0000256" key="2">
    <source>
        <dbReference type="ARBA" id="ARBA00022801"/>
    </source>
</evidence>
<evidence type="ECO:0000256" key="1">
    <source>
        <dbReference type="ARBA" id="ARBA00022722"/>
    </source>
</evidence>
<dbReference type="GO" id="GO:0005634">
    <property type="term" value="C:nucleus"/>
    <property type="evidence" value="ECO:0007669"/>
    <property type="project" value="TreeGrafter"/>
</dbReference>
<organism evidence="4 5">
    <name type="scientific">Triparma columacea</name>
    <dbReference type="NCBI Taxonomy" id="722753"/>
    <lineage>
        <taxon>Eukaryota</taxon>
        <taxon>Sar</taxon>
        <taxon>Stramenopiles</taxon>
        <taxon>Ochrophyta</taxon>
        <taxon>Bolidophyceae</taxon>
        <taxon>Parmales</taxon>
        <taxon>Triparmaceae</taxon>
        <taxon>Triparma</taxon>
    </lineage>
</organism>
<dbReference type="EMBL" id="BRYA01000684">
    <property type="protein sequence ID" value="GMI29536.1"/>
    <property type="molecule type" value="Genomic_DNA"/>
</dbReference>
<dbReference type="InterPro" id="IPR051132">
    <property type="entry name" value="3-5_Exonuclease_domain"/>
</dbReference>
<dbReference type="GO" id="GO:0006139">
    <property type="term" value="P:nucleobase-containing compound metabolic process"/>
    <property type="evidence" value="ECO:0007669"/>
    <property type="project" value="InterPro"/>
</dbReference>
<evidence type="ECO:0000313" key="4">
    <source>
        <dbReference type="EMBL" id="GMI29536.1"/>
    </source>
</evidence>
<dbReference type="InterPro" id="IPR002562">
    <property type="entry name" value="3'-5'_exonuclease_dom"/>
</dbReference>
<name>A0A9W7L4Q8_9STRA</name>
<dbReference type="AlphaFoldDB" id="A0A9W7L4Q8"/>
<dbReference type="GO" id="GO:0005737">
    <property type="term" value="C:cytoplasm"/>
    <property type="evidence" value="ECO:0007669"/>
    <property type="project" value="TreeGrafter"/>
</dbReference>
<dbReference type="Pfam" id="PF01612">
    <property type="entry name" value="DNA_pol_A_exo1"/>
    <property type="match status" value="1"/>
</dbReference>
<sequence>MWPITKKFTKPKIQEIPPTHTTLIARLYDFFSSIFNPNTTVNNVKYLTQQPKVYSNRSGTIYRNPGGTYEPTSKFDQCSKYGYYDSHPPVFRVTVTTSAQHVESWISRNYYVEETGVKSVGLDVEWDGGCYVGEGRWEPWNVDDGKKLDTIQLTGPHGDTLIFRLQGKRERKIKRLYHSPVFNKFIGDPNIRKVGASIRGDLDRIKDTFGVECDGAYDIGCILRRESSLAAVEMFTTDPVGLKTIFEKLRRDRRLKKRRQAVWNKDSRALSLGRWGGDKKLTPRQIKYAAEDSWVSWWCYQEAMRRGLVIMDQKSSDDLLVDNIIREMTSLDDTPNGRPACTRAFKACLGVVEECNFSRVSMMKAIESWNVAEIWVGNIEPLQQYWFSRNDPNFFALNWSREVMDYQAMRKNGKLADFQIDSFGDGHLMPILERCGLSGRSGISGIQPYIVDYPGDGSMSLLHKTPGWEYKDGVWDQYGRLTLVVKMSDGFVLSVSSSEKRKMPGDADDNDLINEWDTESARRRVRLAEDVHSDNSGYDFGRKNKKELTKEEIQILKECQRALSKAVIKRMCEDQRVVELTYKGRLEKASEGKTKKIHAMWRQMKKMWGER</sequence>
<dbReference type="Gene3D" id="3.30.420.10">
    <property type="entry name" value="Ribonuclease H-like superfamily/Ribonuclease H"/>
    <property type="match status" value="1"/>
</dbReference>
<dbReference type="InterPro" id="IPR036397">
    <property type="entry name" value="RNaseH_sf"/>
</dbReference>
<keyword evidence="2" id="KW-0378">Hydrolase</keyword>
<dbReference type="InterPro" id="IPR012337">
    <property type="entry name" value="RNaseH-like_sf"/>
</dbReference>
<protein>
    <recommendedName>
        <fullName evidence="3">3'-5' exonuclease domain-containing protein</fullName>
    </recommendedName>
</protein>
<feature type="domain" description="3'-5' exonuclease" evidence="3">
    <location>
        <begin position="147"/>
        <end position="295"/>
    </location>
</feature>
<reference evidence="5" key="1">
    <citation type="journal article" date="2023" name="Commun. Biol.">
        <title>Genome analysis of Parmales, the sister group of diatoms, reveals the evolutionary specialization of diatoms from phago-mixotrophs to photoautotrophs.</title>
        <authorList>
            <person name="Ban H."/>
            <person name="Sato S."/>
            <person name="Yoshikawa S."/>
            <person name="Yamada K."/>
            <person name="Nakamura Y."/>
            <person name="Ichinomiya M."/>
            <person name="Sato N."/>
            <person name="Blanc-Mathieu R."/>
            <person name="Endo H."/>
            <person name="Kuwata A."/>
            <person name="Ogata H."/>
        </authorList>
    </citation>
    <scope>NUCLEOTIDE SEQUENCE [LARGE SCALE GENOMIC DNA]</scope>
</reference>
<keyword evidence="5" id="KW-1185">Reference proteome</keyword>
<dbReference type="GO" id="GO:0003676">
    <property type="term" value="F:nucleic acid binding"/>
    <property type="evidence" value="ECO:0007669"/>
    <property type="project" value="InterPro"/>
</dbReference>
<dbReference type="PANTHER" id="PTHR13620:SF104">
    <property type="entry name" value="EXONUCLEASE 3'-5' DOMAIN-CONTAINING PROTEIN 2"/>
    <property type="match status" value="1"/>
</dbReference>
<dbReference type="PANTHER" id="PTHR13620">
    <property type="entry name" value="3-5 EXONUCLEASE"/>
    <property type="match status" value="1"/>
</dbReference>
<comment type="caution">
    <text evidence="4">The sequence shown here is derived from an EMBL/GenBank/DDBJ whole genome shotgun (WGS) entry which is preliminary data.</text>
</comment>
<evidence type="ECO:0000259" key="3">
    <source>
        <dbReference type="Pfam" id="PF01612"/>
    </source>
</evidence>
<dbReference type="Proteomes" id="UP001165065">
    <property type="component" value="Unassembled WGS sequence"/>
</dbReference>
<dbReference type="GO" id="GO:0008408">
    <property type="term" value="F:3'-5' exonuclease activity"/>
    <property type="evidence" value="ECO:0007669"/>
    <property type="project" value="InterPro"/>
</dbReference>
<proteinExistence type="predicted"/>
<gene>
    <name evidence="4" type="ORF">TrCOL_g1085</name>
</gene>
<evidence type="ECO:0000313" key="5">
    <source>
        <dbReference type="Proteomes" id="UP001165065"/>
    </source>
</evidence>
<dbReference type="SUPFAM" id="SSF53098">
    <property type="entry name" value="Ribonuclease H-like"/>
    <property type="match status" value="1"/>
</dbReference>
<dbReference type="OrthoDB" id="446462at2759"/>
<accession>A0A9W7L4Q8</accession>